<dbReference type="EMBL" id="CP000724">
    <property type="protein sequence ID" value="ABR50196.1"/>
    <property type="molecule type" value="Genomic_DNA"/>
</dbReference>
<dbReference type="HOGENOM" id="CLU_000604_1_2_9"/>
<evidence type="ECO:0000313" key="7">
    <source>
        <dbReference type="EMBL" id="ABR50196.1"/>
    </source>
</evidence>
<dbReference type="eggNOG" id="COG0410">
    <property type="taxonomic scope" value="Bacteria"/>
</dbReference>
<reference evidence="8" key="1">
    <citation type="journal article" date="2016" name="Genome Announc.">
        <title>Complete genome sequence of Alkaliphilus metalliredigens strain QYMF, an alkaliphilic and metal-reducing bacterium isolated from borax-contaminated leachate ponds.</title>
        <authorList>
            <person name="Hwang C."/>
            <person name="Copeland A."/>
            <person name="Lucas S."/>
            <person name="Lapidus A."/>
            <person name="Barry K."/>
            <person name="Detter J.C."/>
            <person name="Glavina Del Rio T."/>
            <person name="Hammon N."/>
            <person name="Israni S."/>
            <person name="Dalin E."/>
            <person name="Tice H."/>
            <person name="Pitluck S."/>
            <person name="Chertkov O."/>
            <person name="Brettin T."/>
            <person name="Bruce D."/>
            <person name="Han C."/>
            <person name="Schmutz J."/>
            <person name="Larimer F."/>
            <person name="Land M.L."/>
            <person name="Hauser L."/>
            <person name="Kyrpides N."/>
            <person name="Mikhailova N."/>
            <person name="Ye Q."/>
            <person name="Zhou J."/>
            <person name="Richardson P."/>
            <person name="Fields M.W."/>
        </authorList>
    </citation>
    <scope>NUCLEOTIDE SEQUENCE [LARGE SCALE GENOMIC DNA]</scope>
    <source>
        <strain evidence="8">QYMF</strain>
    </source>
</reference>
<keyword evidence="8" id="KW-1185">Reference proteome</keyword>
<dbReference type="GO" id="GO:0015807">
    <property type="term" value="P:L-amino acid transport"/>
    <property type="evidence" value="ECO:0007669"/>
    <property type="project" value="TreeGrafter"/>
</dbReference>
<dbReference type="PROSITE" id="PS50893">
    <property type="entry name" value="ABC_TRANSPORTER_2"/>
    <property type="match status" value="1"/>
</dbReference>
<keyword evidence="5" id="KW-0029">Amino-acid transport</keyword>
<dbReference type="SUPFAM" id="SSF52540">
    <property type="entry name" value="P-loop containing nucleoside triphosphate hydrolases"/>
    <property type="match status" value="1"/>
</dbReference>
<dbReference type="PROSITE" id="PS00211">
    <property type="entry name" value="ABC_TRANSPORTER_1"/>
    <property type="match status" value="1"/>
</dbReference>
<dbReference type="PANTHER" id="PTHR43820:SF4">
    <property type="entry name" value="HIGH-AFFINITY BRANCHED-CHAIN AMINO ACID TRANSPORT ATP-BINDING PROTEIN LIVF"/>
    <property type="match status" value="1"/>
</dbReference>
<dbReference type="InterPro" id="IPR052156">
    <property type="entry name" value="BCAA_Transport_ATP-bd_LivF"/>
</dbReference>
<dbReference type="OrthoDB" id="9776369at2"/>
<sequence length="235" mass="25745">MLEVKNLNSYYGNIHALKGVNLEVKQGEIVTLIGSNGAGKSTTLNSITGLLKATSGEIWFKGKNITNIPPSHIVKMGISLSPEGREVFPELTVEENLQLGAYTRKDKKVIKETYERVYELFPRLFERKKQTAGTLSGGEQQMLAIGRGLMSEPQLLLLDEPSLGLAPNLVLKIFELIKTINEQGTTVLLVEQNASMALSIANRGYVLETGKVMLTDDAKALNNNAEVRRAYLGIG</sequence>
<accession>A6TVH8</accession>
<keyword evidence="2" id="KW-0813">Transport</keyword>
<dbReference type="KEGG" id="amt:Amet_4115"/>
<dbReference type="InterPro" id="IPR003439">
    <property type="entry name" value="ABC_transporter-like_ATP-bd"/>
</dbReference>
<gene>
    <name evidence="7" type="ordered locus">Amet_4115</name>
</gene>
<keyword evidence="3" id="KW-0547">Nucleotide-binding</keyword>
<dbReference type="InterPro" id="IPR003593">
    <property type="entry name" value="AAA+_ATPase"/>
</dbReference>
<dbReference type="GO" id="GO:0005524">
    <property type="term" value="F:ATP binding"/>
    <property type="evidence" value="ECO:0007669"/>
    <property type="project" value="UniProtKB-KW"/>
</dbReference>
<dbReference type="RefSeq" id="WP_012065144.1">
    <property type="nucleotide sequence ID" value="NC_009633.1"/>
</dbReference>
<evidence type="ECO:0000256" key="5">
    <source>
        <dbReference type="ARBA" id="ARBA00022970"/>
    </source>
</evidence>
<evidence type="ECO:0000256" key="2">
    <source>
        <dbReference type="ARBA" id="ARBA00022448"/>
    </source>
</evidence>
<feature type="domain" description="ABC transporter" evidence="6">
    <location>
        <begin position="2"/>
        <end position="234"/>
    </location>
</feature>
<keyword evidence="4" id="KW-0067">ATP-binding</keyword>
<evidence type="ECO:0000313" key="8">
    <source>
        <dbReference type="Proteomes" id="UP000001572"/>
    </source>
</evidence>
<dbReference type="GO" id="GO:0016887">
    <property type="term" value="F:ATP hydrolysis activity"/>
    <property type="evidence" value="ECO:0007669"/>
    <property type="project" value="InterPro"/>
</dbReference>
<evidence type="ECO:0000256" key="4">
    <source>
        <dbReference type="ARBA" id="ARBA00022840"/>
    </source>
</evidence>
<dbReference type="CDD" id="cd03224">
    <property type="entry name" value="ABC_TM1139_LivF_branched"/>
    <property type="match status" value="1"/>
</dbReference>
<evidence type="ECO:0000256" key="3">
    <source>
        <dbReference type="ARBA" id="ARBA00022741"/>
    </source>
</evidence>
<evidence type="ECO:0000256" key="1">
    <source>
        <dbReference type="ARBA" id="ARBA00005417"/>
    </source>
</evidence>
<dbReference type="Gene3D" id="3.40.50.300">
    <property type="entry name" value="P-loop containing nucleotide triphosphate hydrolases"/>
    <property type="match status" value="1"/>
</dbReference>
<dbReference type="GO" id="GO:0015658">
    <property type="term" value="F:branched-chain amino acid transmembrane transporter activity"/>
    <property type="evidence" value="ECO:0007669"/>
    <property type="project" value="InterPro"/>
</dbReference>
<dbReference type="PANTHER" id="PTHR43820">
    <property type="entry name" value="HIGH-AFFINITY BRANCHED-CHAIN AMINO ACID TRANSPORT ATP-BINDING PROTEIN LIVF"/>
    <property type="match status" value="1"/>
</dbReference>
<evidence type="ECO:0000259" key="6">
    <source>
        <dbReference type="PROSITE" id="PS50893"/>
    </source>
</evidence>
<name>A6TVH8_ALKMQ</name>
<dbReference type="InterPro" id="IPR027417">
    <property type="entry name" value="P-loop_NTPase"/>
</dbReference>
<dbReference type="Pfam" id="PF00005">
    <property type="entry name" value="ABC_tran"/>
    <property type="match status" value="1"/>
</dbReference>
<dbReference type="SMART" id="SM00382">
    <property type="entry name" value="AAA"/>
    <property type="match status" value="1"/>
</dbReference>
<dbReference type="PIRSF" id="PIRSF039137">
    <property type="entry name" value="ABC_branched_ATPase"/>
    <property type="match status" value="1"/>
</dbReference>
<organism evidence="7 8">
    <name type="scientific">Alkaliphilus metalliredigens (strain QYMF)</name>
    <dbReference type="NCBI Taxonomy" id="293826"/>
    <lineage>
        <taxon>Bacteria</taxon>
        <taxon>Bacillati</taxon>
        <taxon>Bacillota</taxon>
        <taxon>Clostridia</taxon>
        <taxon>Peptostreptococcales</taxon>
        <taxon>Natronincolaceae</taxon>
        <taxon>Alkaliphilus</taxon>
    </lineage>
</organism>
<dbReference type="InterPro" id="IPR017871">
    <property type="entry name" value="ABC_transporter-like_CS"/>
</dbReference>
<proteinExistence type="inferred from homology"/>
<dbReference type="Proteomes" id="UP000001572">
    <property type="component" value="Chromosome"/>
</dbReference>
<protein>
    <submittedName>
        <fullName evidence="7">ABC transporter related</fullName>
    </submittedName>
</protein>
<dbReference type="AlphaFoldDB" id="A6TVH8"/>
<dbReference type="STRING" id="293826.Amet_4115"/>
<dbReference type="InterPro" id="IPR030660">
    <property type="entry name" value="ABC_branched_ATPase_LivF/BraG"/>
</dbReference>
<comment type="similarity">
    <text evidence="1">Belongs to the ABC transporter superfamily.</text>
</comment>